<dbReference type="RefSeq" id="WP_248826491.1">
    <property type="nucleotide sequence ID" value="NZ_JALKFT010000032.1"/>
</dbReference>
<name>A0ABT0K3M0_9ACTN</name>
<dbReference type="Proteomes" id="UP001201873">
    <property type="component" value="Unassembled WGS sequence"/>
</dbReference>
<dbReference type="InterPro" id="IPR011042">
    <property type="entry name" value="6-blade_b-propeller_TolB-like"/>
</dbReference>
<accession>A0ABT0K3M0</accession>
<gene>
    <name evidence="3" type="ORF">MXD59_21815</name>
</gene>
<dbReference type="PANTHER" id="PTHR42776">
    <property type="entry name" value="SERINE PEPTIDASE S9 FAMILY MEMBER"/>
    <property type="match status" value="1"/>
</dbReference>
<dbReference type="InterPro" id="IPR001375">
    <property type="entry name" value="Peptidase_S9_cat"/>
</dbReference>
<reference evidence="3 4" key="1">
    <citation type="submission" date="2022-04" db="EMBL/GenBank/DDBJ databases">
        <title>Genome diversity in the genus Frankia.</title>
        <authorList>
            <person name="Carlos-Shanley C."/>
            <person name="Hahn D."/>
        </authorList>
    </citation>
    <scope>NUCLEOTIDE SEQUENCE [LARGE SCALE GENOMIC DNA]</scope>
    <source>
        <strain evidence="3 4">Ag45/Mut15</strain>
    </source>
</reference>
<comment type="caution">
    <text evidence="3">The sequence shown here is derived from an EMBL/GenBank/DDBJ whole genome shotgun (WGS) entry which is preliminary data.</text>
</comment>
<dbReference type="Gene3D" id="2.120.10.30">
    <property type="entry name" value="TolB, C-terminal domain"/>
    <property type="match status" value="1"/>
</dbReference>
<keyword evidence="1 3" id="KW-0378">Hydrolase</keyword>
<evidence type="ECO:0000313" key="4">
    <source>
        <dbReference type="Proteomes" id="UP001201873"/>
    </source>
</evidence>
<dbReference type="SUPFAM" id="SSF50993">
    <property type="entry name" value="Peptidase/esterase 'gauge' domain"/>
    <property type="match status" value="1"/>
</dbReference>
<evidence type="ECO:0000256" key="1">
    <source>
        <dbReference type="ARBA" id="ARBA00022801"/>
    </source>
</evidence>
<dbReference type="PRINTS" id="PR00862">
    <property type="entry name" value="PROLIGOPTASE"/>
</dbReference>
<keyword evidence="4" id="KW-1185">Reference proteome</keyword>
<dbReference type="Pfam" id="PF00326">
    <property type="entry name" value="Peptidase_S9"/>
    <property type="match status" value="1"/>
</dbReference>
<dbReference type="SUPFAM" id="SSF53474">
    <property type="entry name" value="alpha/beta-Hydrolases"/>
    <property type="match status" value="1"/>
</dbReference>
<dbReference type="InterPro" id="IPR029058">
    <property type="entry name" value="AB_hydrolase_fold"/>
</dbReference>
<dbReference type="Gene3D" id="3.40.50.1820">
    <property type="entry name" value="alpha/beta hydrolase"/>
    <property type="match status" value="1"/>
</dbReference>
<protein>
    <submittedName>
        <fullName evidence="3">Alpha/beta fold hydrolase</fullName>
    </submittedName>
</protein>
<organism evidence="3 4">
    <name type="scientific">Frankia umida</name>
    <dbReference type="NCBI Taxonomy" id="573489"/>
    <lineage>
        <taxon>Bacteria</taxon>
        <taxon>Bacillati</taxon>
        <taxon>Actinomycetota</taxon>
        <taxon>Actinomycetes</taxon>
        <taxon>Frankiales</taxon>
        <taxon>Frankiaceae</taxon>
        <taxon>Frankia</taxon>
    </lineage>
</organism>
<dbReference type="InterPro" id="IPR002470">
    <property type="entry name" value="Peptidase_S9A"/>
</dbReference>
<sequence length="751" mass="77432">MTRASYPEDLTASTQALARDVPAQRPAVLDVLAPLPTDLPNAWATAVGVRAPALAADGRLAYIADGPTGPRLWVRAMAVPAGSGSVDGAGNIDGAGAVGGVGEGGADGDGVGYGVAVDTGPGHVRAAMWSPGGELLAVQVAPGGGELTEVRIVDPASGLGAGGRPGGAWRLAGGDGWAAAPARWTTDGQALLVTESDRTDPSGHTVAVLITLDGRRVVLAEGVALQILDAVAIADGHRLLLREGPRGVRRALIVDARLTTAAEDGTTYASWELPGGRATVLSGRFVAGGHRALLVTDLGGRERAALLDVAVDGPGPARVLAARPDADVERIALLDTPTGQVAAPRPELAGVELVDTALGGMGRGGTGRGATARAEAELIGTGLGAAGLGRAVVAWNVAGRSELTGVDLSTGEVHPLPAPPRAVITALLGRPGGRELVLAVEDATVPAELWTCHLGADSGDADAGDARWGAVHRCLVSRAPRQPRALVEPEPRTLVAHDGLTLSGFWYRPPAPSGPMPTLIYLHGGPEAQERPTFNPLIHALNARGVAVFAANVRGSTGYGRSFEEADHLHHRFDGIEDVASCVRDLVAAGLADPQRIAVAGRSYGGYLTLAALVAHPELFRAGVDVCGMVDLETFYQHTEPWIAASAVTKYGDPRTDPALLRALSPLHRMSRLAAPLLVVHGENDTNVPVHEAEQTIAAAQARGVPCRYLLFPDEGHEVVGLAGRLRFVRETVSWLAAQLLADRQSEDAVA</sequence>
<dbReference type="EMBL" id="JALKFT010000032">
    <property type="protein sequence ID" value="MCK9878375.1"/>
    <property type="molecule type" value="Genomic_DNA"/>
</dbReference>
<evidence type="ECO:0000313" key="3">
    <source>
        <dbReference type="EMBL" id="MCK9878375.1"/>
    </source>
</evidence>
<dbReference type="GO" id="GO:0016787">
    <property type="term" value="F:hydrolase activity"/>
    <property type="evidence" value="ECO:0007669"/>
    <property type="project" value="UniProtKB-KW"/>
</dbReference>
<proteinExistence type="predicted"/>
<feature type="domain" description="Peptidase S9 prolyl oligopeptidase catalytic" evidence="2">
    <location>
        <begin position="537"/>
        <end position="740"/>
    </location>
</feature>
<evidence type="ECO:0000259" key="2">
    <source>
        <dbReference type="Pfam" id="PF00326"/>
    </source>
</evidence>
<dbReference type="PANTHER" id="PTHR42776:SF27">
    <property type="entry name" value="DIPEPTIDYL PEPTIDASE FAMILY MEMBER 6"/>
    <property type="match status" value="1"/>
</dbReference>